<evidence type="ECO:0000313" key="3">
    <source>
        <dbReference type="EMBL" id="TFE36828.1"/>
    </source>
</evidence>
<dbReference type="GO" id="GO:0016020">
    <property type="term" value="C:membrane"/>
    <property type="evidence" value="ECO:0007669"/>
    <property type="project" value="TreeGrafter"/>
</dbReference>
<dbReference type="PANTHER" id="PTHR43798">
    <property type="entry name" value="MONOACYLGLYCEROL LIPASE"/>
    <property type="match status" value="1"/>
</dbReference>
<name>A0A4Y8MHD2_9BURK</name>
<dbReference type="EMBL" id="SNVI01000008">
    <property type="protein sequence ID" value="TFE36828.1"/>
    <property type="molecule type" value="Genomic_DNA"/>
</dbReference>
<sequence>MDVQTSGNGSEIVVAVHGIQGTRAVWNPVAQRLGDDFTFVLPNLRGRGAAVRGASVADYGLGRFADDLADIIDQVVAGRPYTLAGWSMGVSVSLAYVTRRLDPSKRPQSLILISGSSDLTALRWFKAHEGAALLAEIAAREQRLGLREAADHNAVACTWRAIRDTSQRSALAGIDLPTLIVHGSADTDSPVEQARWLADGIADSLLQVIDSGGHSLPTEHADAVAAHMIQFLSIKRSAETS</sequence>
<dbReference type="Gene3D" id="3.40.50.1820">
    <property type="entry name" value="alpha/beta hydrolase"/>
    <property type="match status" value="1"/>
</dbReference>
<gene>
    <name evidence="3" type="ORF">E2553_45120</name>
</gene>
<dbReference type="Pfam" id="PF12697">
    <property type="entry name" value="Abhydrolase_6"/>
    <property type="match status" value="1"/>
</dbReference>
<evidence type="ECO:0000313" key="4">
    <source>
        <dbReference type="Proteomes" id="UP000297385"/>
    </source>
</evidence>
<dbReference type="InterPro" id="IPR000073">
    <property type="entry name" value="AB_hydrolase_1"/>
</dbReference>
<dbReference type="Proteomes" id="UP000297385">
    <property type="component" value="Unassembled WGS sequence"/>
</dbReference>
<dbReference type="PANTHER" id="PTHR43798:SF31">
    <property type="entry name" value="AB HYDROLASE SUPERFAMILY PROTEIN YCLE"/>
    <property type="match status" value="1"/>
</dbReference>
<dbReference type="InterPro" id="IPR029058">
    <property type="entry name" value="AB_hydrolase_fold"/>
</dbReference>
<protein>
    <submittedName>
        <fullName evidence="3">Alpha/beta hydrolase</fullName>
    </submittedName>
</protein>
<reference evidence="3 4" key="1">
    <citation type="submission" date="2019-03" db="EMBL/GenBank/DDBJ databases">
        <title>Complete Genome Sequence of Paraburkholderia dipogonis ICMP 19430T, a Nitrogen-fixing Symbiont of the South African Invasive Legume Dipogon lignosus in New Zealand.</title>
        <authorList>
            <person name="De Meyer S.E."/>
        </authorList>
    </citation>
    <scope>NUCLEOTIDE SEQUENCE [LARGE SCALE GENOMIC DNA]</scope>
    <source>
        <strain evidence="3 4">ICMP 19430</strain>
    </source>
</reference>
<proteinExistence type="predicted"/>
<comment type="caution">
    <text evidence="3">The sequence shown here is derived from an EMBL/GenBank/DDBJ whole genome shotgun (WGS) entry which is preliminary data.</text>
</comment>
<dbReference type="GO" id="GO:0016787">
    <property type="term" value="F:hydrolase activity"/>
    <property type="evidence" value="ECO:0007669"/>
    <property type="project" value="UniProtKB-KW"/>
</dbReference>
<evidence type="ECO:0000259" key="2">
    <source>
        <dbReference type="Pfam" id="PF12697"/>
    </source>
</evidence>
<dbReference type="AlphaFoldDB" id="A0A4Y8MHD2"/>
<accession>A0A4Y8MHD2</accession>
<dbReference type="InterPro" id="IPR050266">
    <property type="entry name" value="AB_hydrolase_sf"/>
</dbReference>
<keyword evidence="1 3" id="KW-0378">Hydrolase</keyword>
<dbReference type="SUPFAM" id="SSF53474">
    <property type="entry name" value="alpha/beta-Hydrolases"/>
    <property type="match status" value="1"/>
</dbReference>
<organism evidence="3 4">
    <name type="scientific">Paraburkholderia dipogonis</name>
    <dbReference type="NCBI Taxonomy" id="1211383"/>
    <lineage>
        <taxon>Bacteria</taxon>
        <taxon>Pseudomonadati</taxon>
        <taxon>Pseudomonadota</taxon>
        <taxon>Betaproteobacteria</taxon>
        <taxon>Burkholderiales</taxon>
        <taxon>Burkholderiaceae</taxon>
        <taxon>Paraburkholderia</taxon>
    </lineage>
</organism>
<feature type="domain" description="AB hydrolase-1" evidence="2">
    <location>
        <begin position="13"/>
        <end position="226"/>
    </location>
</feature>
<dbReference type="RefSeq" id="WP_134466749.1">
    <property type="nucleotide sequence ID" value="NZ_SNVI01000008.1"/>
</dbReference>
<evidence type="ECO:0000256" key="1">
    <source>
        <dbReference type="ARBA" id="ARBA00022801"/>
    </source>
</evidence>